<comment type="caution">
    <text evidence="2">The sequence shown here is derived from an EMBL/GenBank/DDBJ whole genome shotgun (WGS) entry which is preliminary data.</text>
</comment>
<dbReference type="Proteomes" id="UP000229098">
    <property type="component" value="Unassembled WGS sequence"/>
</dbReference>
<reference evidence="3" key="1">
    <citation type="submission" date="2017-09" db="EMBL/GenBank/DDBJ databases">
        <title>Depth-based differentiation of microbial function through sediment-hosted aquifers and enrichment of novel symbionts in the deep terrestrial subsurface.</title>
        <authorList>
            <person name="Probst A.J."/>
            <person name="Ladd B."/>
            <person name="Jarett J.K."/>
            <person name="Geller-Mcgrath D.E."/>
            <person name="Sieber C.M.K."/>
            <person name="Emerson J.B."/>
            <person name="Anantharaman K."/>
            <person name="Thomas B.C."/>
            <person name="Malmstrom R."/>
            <person name="Stieglmeier M."/>
            <person name="Klingl A."/>
            <person name="Woyke T."/>
            <person name="Ryan C.M."/>
            <person name="Banfield J.F."/>
        </authorList>
    </citation>
    <scope>NUCLEOTIDE SEQUENCE [LARGE SCALE GENOMIC DNA]</scope>
</reference>
<dbReference type="InterPro" id="IPR029063">
    <property type="entry name" value="SAM-dependent_MTases_sf"/>
</dbReference>
<dbReference type="CDD" id="cd02440">
    <property type="entry name" value="AdoMet_MTases"/>
    <property type="match status" value="1"/>
</dbReference>
<dbReference type="EMBL" id="PFEF01000005">
    <property type="protein sequence ID" value="PJE64511.1"/>
    <property type="molecule type" value="Genomic_DNA"/>
</dbReference>
<dbReference type="SUPFAM" id="SSF53335">
    <property type="entry name" value="S-adenosyl-L-methionine-dependent methyltransferases"/>
    <property type="match status" value="1"/>
</dbReference>
<dbReference type="Gene3D" id="3.40.50.150">
    <property type="entry name" value="Vaccinia Virus protein VP39"/>
    <property type="match status" value="1"/>
</dbReference>
<evidence type="ECO:0000259" key="1">
    <source>
        <dbReference type="Pfam" id="PF13847"/>
    </source>
</evidence>
<protein>
    <recommendedName>
        <fullName evidence="1">Methyltransferase domain-containing protein</fullName>
    </recommendedName>
</protein>
<sequence length="180" mass="19603">MAFLHPDVVAKAFNILPGMHIADFGTGGGHWALSLAKLTGPGGIVYAIDVQTEALEAVRSQAETAGIHHIESIRADVERPRGSGLADTAIDFVLIANILFQTDKKNAVIKEAWRILKPRGYTAVIDWDEGGSDTGPPLPYRVPRKEVEHLLIQEGFVFDKEFSAGSHHYGMLFKKTDGGK</sequence>
<organism evidence="2 3">
    <name type="scientific">Candidatus Ryanbacteria bacterium CG10_big_fil_rev_8_21_14_0_10_43_42</name>
    <dbReference type="NCBI Taxonomy" id="1974864"/>
    <lineage>
        <taxon>Bacteria</taxon>
        <taxon>Candidatus Ryaniibacteriota</taxon>
    </lineage>
</organism>
<name>A0A2M8KX92_9BACT</name>
<evidence type="ECO:0000313" key="2">
    <source>
        <dbReference type="EMBL" id="PJE64511.1"/>
    </source>
</evidence>
<dbReference type="AlphaFoldDB" id="A0A2M8KX92"/>
<dbReference type="InterPro" id="IPR025714">
    <property type="entry name" value="Methyltranfer_dom"/>
</dbReference>
<gene>
    <name evidence="2" type="ORF">COU90_01565</name>
</gene>
<dbReference type="Pfam" id="PF13847">
    <property type="entry name" value="Methyltransf_31"/>
    <property type="match status" value="1"/>
</dbReference>
<feature type="domain" description="Methyltransferase" evidence="1">
    <location>
        <begin position="17"/>
        <end position="128"/>
    </location>
</feature>
<accession>A0A2M8KX92</accession>
<evidence type="ECO:0000313" key="3">
    <source>
        <dbReference type="Proteomes" id="UP000229098"/>
    </source>
</evidence>
<proteinExistence type="predicted"/>